<dbReference type="InterPro" id="IPR011766">
    <property type="entry name" value="TPP_enzyme_TPP-bd"/>
</dbReference>
<evidence type="ECO:0000259" key="3">
    <source>
        <dbReference type="Pfam" id="PF02775"/>
    </source>
</evidence>
<keyword evidence="5" id="KW-1185">Reference proteome</keyword>
<dbReference type="RefSeq" id="WP_326926734.1">
    <property type="nucleotide sequence ID" value="NZ_CP123443.1"/>
</dbReference>
<feature type="region of interest" description="Disordered" evidence="2">
    <location>
        <begin position="255"/>
        <end position="281"/>
    </location>
</feature>
<accession>A0ABY8MEY5</accession>
<proteinExistence type="predicted"/>
<gene>
    <name evidence="4" type="ORF">P0082_08665</name>
</gene>
<evidence type="ECO:0000313" key="4">
    <source>
        <dbReference type="EMBL" id="WGK68549.1"/>
    </source>
</evidence>
<dbReference type="CDD" id="cd03375">
    <property type="entry name" value="TPP_OGFOR"/>
    <property type="match status" value="1"/>
</dbReference>
<protein>
    <submittedName>
        <fullName evidence="4">Thiamine pyrophosphate-dependent enzyme</fullName>
    </submittedName>
</protein>
<organism evidence="4 5">
    <name type="scientific">Candidatus Haliotispira prima</name>
    <dbReference type="NCBI Taxonomy" id="3034016"/>
    <lineage>
        <taxon>Bacteria</taxon>
        <taxon>Pseudomonadati</taxon>
        <taxon>Spirochaetota</taxon>
        <taxon>Spirochaetia</taxon>
        <taxon>Spirochaetales</taxon>
        <taxon>Spirochaetaceae</taxon>
        <taxon>Candidatus Haliotispira</taxon>
    </lineage>
</organism>
<sequence length="281" mass="30520">MHEDVKEKIEQAQSEGSRLLYSRPKTLREVRTHYCSGCGHGILHKLIAQCIDEMGLRERTVIMAPVGCAVLLYDYLDVDGLEAAHGRAPAVATGVKRANPDNIVISYQGDGDLLAIGMAETVHAANRGENITVIFVNNTVYGMTGGQMAPTTLVQQKTSTTIGGRNVGTDGAPIRAAELLNTLDAPYFITRCSLHNAAQVRKTRNNIAKALRYQNEGRGYSFVEVLSMCPTAWGKSPAKSAEWISQTLTPIYPLGTLRDQGDQSKQGAEHQVAAPQIEEVQ</sequence>
<dbReference type="InterPro" id="IPR029061">
    <property type="entry name" value="THDP-binding"/>
</dbReference>
<dbReference type="EMBL" id="CP123443">
    <property type="protein sequence ID" value="WGK68549.1"/>
    <property type="molecule type" value="Genomic_DNA"/>
</dbReference>
<evidence type="ECO:0000256" key="2">
    <source>
        <dbReference type="SAM" id="MobiDB-lite"/>
    </source>
</evidence>
<feature type="domain" description="Thiamine pyrophosphate enzyme TPP-binding" evidence="3">
    <location>
        <begin position="74"/>
        <end position="225"/>
    </location>
</feature>
<dbReference type="Pfam" id="PF02775">
    <property type="entry name" value="TPP_enzyme_C"/>
    <property type="match status" value="1"/>
</dbReference>
<dbReference type="PANTHER" id="PTHR48084:SF3">
    <property type="entry name" value="SUBUNIT OF PYRUVATE:FLAVODOXIN OXIDOREDUCTASE"/>
    <property type="match status" value="1"/>
</dbReference>
<reference evidence="4 5" key="1">
    <citation type="submission" date="2023-04" db="EMBL/GenBank/DDBJ databases">
        <title>Spirochaete genome identified in red abalone sample constitutes a novel genus.</title>
        <authorList>
            <person name="Sharma S.P."/>
            <person name="Purcell C.M."/>
            <person name="Hyde J.R."/>
            <person name="Severin A.J."/>
        </authorList>
    </citation>
    <scope>NUCLEOTIDE SEQUENCE [LARGE SCALE GENOMIC DNA]</scope>
    <source>
        <strain evidence="4 5">SP-2023</strain>
    </source>
</reference>
<dbReference type="Gene3D" id="3.40.50.970">
    <property type="match status" value="1"/>
</dbReference>
<evidence type="ECO:0000256" key="1">
    <source>
        <dbReference type="ARBA" id="ARBA00023002"/>
    </source>
</evidence>
<keyword evidence="1" id="KW-0560">Oxidoreductase</keyword>
<dbReference type="Proteomes" id="UP001228690">
    <property type="component" value="Chromosome"/>
</dbReference>
<evidence type="ECO:0000313" key="5">
    <source>
        <dbReference type="Proteomes" id="UP001228690"/>
    </source>
</evidence>
<dbReference type="PANTHER" id="PTHR48084">
    <property type="entry name" value="2-OXOGLUTARATE OXIDOREDUCTASE SUBUNIT KORB-RELATED"/>
    <property type="match status" value="1"/>
</dbReference>
<dbReference type="InterPro" id="IPR051457">
    <property type="entry name" value="2-oxoacid:Fd_oxidoreductase"/>
</dbReference>
<dbReference type="SUPFAM" id="SSF52518">
    <property type="entry name" value="Thiamin diphosphate-binding fold (THDP-binding)"/>
    <property type="match status" value="1"/>
</dbReference>
<name>A0ABY8MEY5_9SPIO</name>